<dbReference type="NCBIfam" id="NF041131">
    <property type="entry name" value="RicT_YaaT_fam"/>
    <property type="match status" value="1"/>
</dbReference>
<evidence type="ECO:0000313" key="1">
    <source>
        <dbReference type="EMBL" id="EKD24939.1"/>
    </source>
</evidence>
<dbReference type="AlphaFoldDB" id="K1YHU4"/>
<accession>K1YHU4</accession>
<reference evidence="1" key="1">
    <citation type="journal article" date="2012" name="Science">
        <title>Fermentation, hydrogen, and sulfur metabolism in multiple uncultivated bacterial phyla.</title>
        <authorList>
            <person name="Wrighton K.C."/>
            <person name="Thomas B.C."/>
            <person name="Sharon I."/>
            <person name="Miller C.S."/>
            <person name="Castelle C.J."/>
            <person name="VerBerkmoes N.C."/>
            <person name="Wilkins M.J."/>
            <person name="Hettich R.L."/>
            <person name="Lipton M.S."/>
            <person name="Williams K.H."/>
            <person name="Long P.E."/>
            <person name="Banfield J.F."/>
        </authorList>
    </citation>
    <scope>NUCLEOTIDE SEQUENCE [LARGE SCALE GENOMIC DNA]</scope>
</reference>
<comment type="caution">
    <text evidence="1">The sequence shown here is derived from an EMBL/GenBank/DDBJ whole genome shotgun (WGS) entry which is preliminary data.</text>
</comment>
<organism evidence="1">
    <name type="scientific">uncultured bacterium</name>
    <name type="common">gcode 4</name>
    <dbReference type="NCBI Taxonomy" id="1234023"/>
    <lineage>
        <taxon>Bacteria</taxon>
        <taxon>environmental samples</taxon>
    </lineage>
</organism>
<gene>
    <name evidence="1" type="ORF">ACD_80C00145G0073</name>
</gene>
<sequence>MIKNIYVLDRYTNKNVLVKGVSEEIFLKLKAGSKIIYSSIDQTWVSKQTVWTYIGHEIATDRQGTFQRVLEGEDKDFFDEQQALALDIFPLFKKSFKKYFPDSIPVTARYQMFGDQLYFYFYSEERYVFTDFVKEFRQELGKNIFLFQVGARDMVKMSPGTDCIVWCNGINLCCKSSRPLPSVEIENIVLQNLEWRDIERLKWRCGKLKCSLIYELETYVEESKKFPAKWAHVETEWCETCWVALSFNIMNGDVTVKDKTGIIVRIPYTLLKNAKPNGKSEEATKESTKDVTKQWIRPITKDAPKHIPHKK</sequence>
<dbReference type="EMBL" id="AMFJ01036152">
    <property type="protein sequence ID" value="EKD24939.1"/>
    <property type="molecule type" value="Genomic_DNA"/>
</dbReference>
<proteinExistence type="predicted"/>
<protein>
    <submittedName>
        <fullName evidence="1">Uncharacterized protein</fullName>
    </submittedName>
</protein>
<name>K1YHU4_9BACT</name>